<evidence type="ECO:0000313" key="11">
    <source>
        <dbReference type="Proteomes" id="UP000821853"/>
    </source>
</evidence>
<name>A0A9J6FS39_HAELO</name>
<keyword evidence="1" id="KW-0596">Phosphopantetheine</keyword>
<evidence type="ECO:0000256" key="4">
    <source>
        <dbReference type="ARBA" id="ARBA00022857"/>
    </source>
</evidence>
<keyword evidence="2" id="KW-0444">Lipid biosynthesis</keyword>
<sequence>MPCLRTRPPERFEATCKPKVDGTVHLDRLSKKSCPELDHFVVFSAVACGRGNAGQSNYAYANSVMERICERRAAEGLPGQYHWPFLPRTESLD</sequence>
<dbReference type="VEuPathDB" id="VectorBase:HLOH_054850"/>
<dbReference type="GO" id="GO:0004312">
    <property type="term" value="F:fatty acid synthase activity"/>
    <property type="evidence" value="ECO:0007669"/>
    <property type="project" value="TreeGrafter"/>
</dbReference>
<keyword evidence="4" id="KW-0521">NADP</keyword>
<dbReference type="EMBL" id="JABSTR010000003">
    <property type="protein sequence ID" value="KAH9365973.1"/>
    <property type="molecule type" value="Genomic_DNA"/>
</dbReference>
<keyword evidence="7" id="KW-0275">Fatty acid biosynthesis</keyword>
<evidence type="ECO:0000256" key="1">
    <source>
        <dbReference type="ARBA" id="ARBA00022450"/>
    </source>
</evidence>
<feature type="domain" description="Ketoreductase (KR)" evidence="9">
    <location>
        <begin position="9"/>
        <end position="79"/>
    </location>
</feature>
<dbReference type="GO" id="GO:0016491">
    <property type="term" value="F:oxidoreductase activity"/>
    <property type="evidence" value="ECO:0007669"/>
    <property type="project" value="UniProtKB-KW"/>
</dbReference>
<evidence type="ECO:0000256" key="7">
    <source>
        <dbReference type="ARBA" id="ARBA00023160"/>
    </source>
</evidence>
<keyword evidence="5" id="KW-0560">Oxidoreductase</keyword>
<dbReference type="InterPro" id="IPR050091">
    <property type="entry name" value="PKS_NRPS_Biosynth_Enz"/>
</dbReference>
<protein>
    <recommendedName>
        <fullName evidence="9">Ketoreductase (KR) domain-containing protein</fullName>
    </recommendedName>
</protein>
<evidence type="ECO:0000259" key="9">
    <source>
        <dbReference type="Pfam" id="PF08659"/>
    </source>
</evidence>
<dbReference type="Gene3D" id="3.40.50.720">
    <property type="entry name" value="NAD(P)-binding Rossmann-like Domain"/>
    <property type="match status" value="1"/>
</dbReference>
<evidence type="ECO:0000256" key="3">
    <source>
        <dbReference type="ARBA" id="ARBA00022832"/>
    </source>
</evidence>
<dbReference type="Proteomes" id="UP000821853">
    <property type="component" value="Unassembled WGS sequence"/>
</dbReference>
<dbReference type="InterPro" id="IPR036291">
    <property type="entry name" value="NAD(P)-bd_dom_sf"/>
</dbReference>
<keyword evidence="6" id="KW-0443">Lipid metabolism</keyword>
<proteinExistence type="predicted"/>
<dbReference type="Pfam" id="PF08659">
    <property type="entry name" value="KR"/>
    <property type="match status" value="1"/>
</dbReference>
<dbReference type="PANTHER" id="PTHR43775">
    <property type="entry name" value="FATTY ACID SYNTHASE"/>
    <property type="match status" value="1"/>
</dbReference>
<evidence type="ECO:0000256" key="5">
    <source>
        <dbReference type="ARBA" id="ARBA00023002"/>
    </source>
</evidence>
<dbReference type="AlphaFoldDB" id="A0A9J6FS39"/>
<dbReference type="InterPro" id="IPR013968">
    <property type="entry name" value="PKS_KR"/>
</dbReference>
<keyword evidence="11" id="KW-1185">Reference proteome</keyword>
<accession>A0A9J6FS39</accession>
<evidence type="ECO:0000256" key="8">
    <source>
        <dbReference type="ARBA" id="ARBA00023268"/>
    </source>
</evidence>
<dbReference type="OrthoDB" id="329835at2759"/>
<dbReference type="PANTHER" id="PTHR43775:SF7">
    <property type="entry name" value="FATTY ACID SYNTHASE"/>
    <property type="match status" value="1"/>
</dbReference>
<evidence type="ECO:0000313" key="10">
    <source>
        <dbReference type="EMBL" id="KAH9365973.1"/>
    </source>
</evidence>
<dbReference type="GO" id="GO:0006633">
    <property type="term" value="P:fatty acid biosynthetic process"/>
    <property type="evidence" value="ECO:0007669"/>
    <property type="project" value="UniProtKB-KW"/>
</dbReference>
<reference evidence="10 11" key="1">
    <citation type="journal article" date="2020" name="Cell">
        <title>Large-Scale Comparative Analyses of Tick Genomes Elucidate Their Genetic Diversity and Vector Capacities.</title>
        <authorList>
            <consortium name="Tick Genome and Microbiome Consortium (TIGMIC)"/>
            <person name="Jia N."/>
            <person name="Wang J."/>
            <person name="Shi W."/>
            <person name="Du L."/>
            <person name="Sun Y."/>
            <person name="Zhan W."/>
            <person name="Jiang J.F."/>
            <person name="Wang Q."/>
            <person name="Zhang B."/>
            <person name="Ji P."/>
            <person name="Bell-Sakyi L."/>
            <person name="Cui X.M."/>
            <person name="Yuan T.T."/>
            <person name="Jiang B.G."/>
            <person name="Yang W.F."/>
            <person name="Lam T.T."/>
            <person name="Chang Q.C."/>
            <person name="Ding S.J."/>
            <person name="Wang X.J."/>
            <person name="Zhu J.G."/>
            <person name="Ruan X.D."/>
            <person name="Zhao L."/>
            <person name="Wei J.T."/>
            <person name="Ye R.Z."/>
            <person name="Que T.C."/>
            <person name="Du C.H."/>
            <person name="Zhou Y.H."/>
            <person name="Cheng J.X."/>
            <person name="Dai P.F."/>
            <person name="Guo W.B."/>
            <person name="Han X.H."/>
            <person name="Huang E.J."/>
            <person name="Li L.F."/>
            <person name="Wei W."/>
            <person name="Gao Y.C."/>
            <person name="Liu J.Z."/>
            <person name="Shao H.Z."/>
            <person name="Wang X."/>
            <person name="Wang C.C."/>
            <person name="Yang T.C."/>
            <person name="Huo Q.B."/>
            <person name="Li W."/>
            <person name="Chen H.Y."/>
            <person name="Chen S.E."/>
            <person name="Zhou L.G."/>
            <person name="Ni X.B."/>
            <person name="Tian J.H."/>
            <person name="Sheng Y."/>
            <person name="Liu T."/>
            <person name="Pan Y.S."/>
            <person name="Xia L.Y."/>
            <person name="Li J."/>
            <person name="Zhao F."/>
            <person name="Cao W.C."/>
        </authorList>
    </citation>
    <scope>NUCLEOTIDE SEQUENCE [LARGE SCALE GENOMIC DNA]</scope>
    <source>
        <strain evidence="10">HaeL-2018</strain>
    </source>
</reference>
<keyword evidence="8" id="KW-0511">Multifunctional enzyme</keyword>
<gene>
    <name evidence="10" type="ORF">HPB48_007876</name>
</gene>
<organism evidence="10 11">
    <name type="scientific">Haemaphysalis longicornis</name>
    <name type="common">Bush tick</name>
    <dbReference type="NCBI Taxonomy" id="44386"/>
    <lineage>
        <taxon>Eukaryota</taxon>
        <taxon>Metazoa</taxon>
        <taxon>Ecdysozoa</taxon>
        <taxon>Arthropoda</taxon>
        <taxon>Chelicerata</taxon>
        <taxon>Arachnida</taxon>
        <taxon>Acari</taxon>
        <taxon>Parasitiformes</taxon>
        <taxon>Ixodida</taxon>
        <taxon>Ixodoidea</taxon>
        <taxon>Ixodidae</taxon>
        <taxon>Haemaphysalinae</taxon>
        <taxon>Haemaphysalis</taxon>
    </lineage>
</organism>
<evidence type="ECO:0000256" key="6">
    <source>
        <dbReference type="ARBA" id="ARBA00023098"/>
    </source>
</evidence>
<comment type="caution">
    <text evidence="10">The sequence shown here is derived from an EMBL/GenBank/DDBJ whole genome shotgun (WGS) entry which is preliminary data.</text>
</comment>
<evidence type="ECO:0000256" key="2">
    <source>
        <dbReference type="ARBA" id="ARBA00022516"/>
    </source>
</evidence>
<keyword evidence="3" id="KW-0276">Fatty acid metabolism</keyword>
<dbReference type="SUPFAM" id="SSF51735">
    <property type="entry name" value="NAD(P)-binding Rossmann-fold domains"/>
    <property type="match status" value="1"/>
</dbReference>